<dbReference type="InterPro" id="IPR031595">
    <property type="entry name" value="PRORP_C"/>
</dbReference>
<comment type="caution">
    <text evidence="18">The sequence shown here is derived from an EMBL/GenBank/DDBJ whole genome shotgun (WGS) entry which is preliminary data.</text>
</comment>
<keyword evidence="12" id="KW-0460">Magnesium</keyword>
<dbReference type="PANTHER" id="PTHR13547">
    <property type="match status" value="1"/>
</dbReference>
<comment type="subcellular location">
    <subcellularLocation>
        <location evidence="3">Mitochondrion</location>
    </subcellularLocation>
</comment>
<keyword evidence="14" id="KW-0496">Mitochondrion</keyword>
<evidence type="ECO:0000313" key="18">
    <source>
        <dbReference type="EMBL" id="EPS67119.1"/>
    </source>
</evidence>
<evidence type="ECO:0000259" key="17">
    <source>
        <dbReference type="Pfam" id="PF17177"/>
    </source>
</evidence>
<dbReference type="EC" id="3.1.26.5" evidence="5"/>
<evidence type="ECO:0000256" key="15">
    <source>
        <dbReference type="ARBA" id="ARBA00023211"/>
    </source>
</evidence>
<dbReference type="AlphaFoldDB" id="S8CJB4"/>
<comment type="catalytic activity">
    <reaction evidence="1">
        <text>Endonucleolytic cleavage of RNA, removing 5'-extranucleotides from tRNA precursor.</text>
        <dbReference type="EC" id="3.1.26.5"/>
    </reaction>
</comment>
<keyword evidence="19" id="KW-1185">Reference proteome</keyword>
<evidence type="ECO:0000259" key="16">
    <source>
        <dbReference type="Pfam" id="PF16953"/>
    </source>
</evidence>
<dbReference type="GO" id="GO:0004526">
    <property type="term" value="F:ribonuclease P activity"/>
    <property type="evidence" value="ECO:0007669"/>
    <property type="project" value="UniProtKB-EC"/>
</dbReference>
<dbReference type="GO" id="GO:0005739">
    <property type="term" value="C:mitochondrion"/>
    <property type="evidence" value="ECO:0007669"/>
    <property type="project" value="UniProtKB-SubCell"/>
</dbReference>
<dbReference type="OrthoDB" id="46913at2759"/>
<dbReference type="Pfam" id="PF16953">
    <property type="entry name" value="PRORP"/>
    <property type="match status" value="1"/>
</dbReference>
<keyword evidence="7" id="KW-0540">Nuclease</keyword>
<evidence type="ECO:0000256" key="8">
    <source>
        <dbReference type="ARBA" id="ARBA00022723"/>
    </source>
</evidence>
<feature type="domain" description="PROP1-like PPR" evidence="17">
    <location>
        <begin position="58"/>
        <end position="264"/>
    </location>
</feature>
<evidence type="ECO:0000256" key="4">
    <source>
        <dbReference type="ARBA" id="ARBA00007626"/>
    </source>
</evidence>
<evidence type="ECO:0000256" key="6">
    <source>
        <dbReference type="ARBA" id="ARBA00022694"/>
    </source>
</evidence>
<evidence type="ECO:0000256" key="9">
    <source>
        <dbReference type="ARBA" id="ARBA00022737"/>
    </source>
</evidence>
<organism evidence="18 19">
    <name type="scientific">Genlisea aurea</name>
    <dbReference type="NCBI Taxonomy" id="192259"/>
    <lineage>
        <taxon>Eukaryota</taxon>
        <taxon>Viridiplantae</taxon>
        <taxon>Streptophyta</taxon>
        <taxon>Embryophyta</taxon>
        <taxon>Tracheophyta</taxon>
        <taxon>Spermatophyta</taxon>
        <taxon>Magnoliopsida</taxon>
        <taxon>eudicotyledons</taxon>
        <taxon>Gunneridae</taxon>
        <taxon>Pentapetalae</taxon>
        <taxon>asterids</taxon>
        <taxon>lamiids</taxon>
        <taxon>Lamiales</taxon>
        <taxon>Lentibulariaceae</taxon>
        <taxon>Genlisea</taxon>
    </lineage>
</organism>
<evidence type="ECO:0000256" key="5">
    <source>
        <dbReference type="ARBA" id="ARBA00012179"/>
    </source>
</evidence>
<keyword evidence="10" id="KW-0378">Hydrolase</keyword>
<comment type="similarity">
    <text evidence="4">Belongs to the PPR family. P subfamily.</text>
</comment>
<sequence>MKRLEFVFHCCPSIRLVRCNGGAQFKSLPMARATDFTTVAAAEAVIQNPEHCDSRKSRKRARRESPEKVLGGKLDWCSKTGDLNEALRLYSDAKSSNLKLDVQNYNVLLYLCSHRSGDSDSASLDKGFEILNQMNMDNVKPNEATFTNASRLAAGKKDPDLAFRLIKSMKDHSISPRLRSYSSALFGFCDKGEADKAYEVDKHMTDSAVSAEEPELSALLKISFEVKREDKVYEMMHRLRATVRQVSDETAAIIESWFNSEEASLVGVENWDAVKVKEGVVEGGGGWHGQGWLGSGKWRVCRTRMNDSGVCGACGEKLVCIDIEPKEMESFALSLVELANKKGLTQSFVQFQEWLEKHGPFDAVVDGANIGLANRLTFTFSQIRRVVKELQRITSSKRLPLIVLHQSRVHGGPAQHPNNKKMLDYWRDSGALYATPVGSNDDWYWLYAAVSSKCLLVTNDEMRDHLFTLLGNSFFPRWKEKHQRESSSAKNGLQVRIKVDNDGIRLKMPPPYSVVIQESEQGSWHVPTVRGDDLEAPREWICATRRKTRSRAR</sequence>
<dbReference type="FunFam" id="3.40.50.11980:FF:000002">
    <property type="entry name" value="Proteinaceous RNase P 2"/>
    <property type="match status" value="1"/>
</dbReference>
<evidence type="ECO:0000256" key="11">
    <source>
        <dbReference type="ARBA" id="ARBA00022833"/>
    </source>
</evidence>
<accession>S8CJB4</accession>
<keyword evidence="15" id="KW-0464">Manganese</keyword>
<dbReference type="PANTHER" id="PTHR13547:SF1">
    <property type="entry name" value="MITOCHONDRIAL RIBONUCLEASE P CATALYTIC SUBUNIT"/>
    <property type="match status" value="1"/>
</dbReference>
<evidence type="ECO:0000256" key="13">
    <source>
        <dbReference type="ARBA" id="ARBA00022946"/>
    </source>
</evidence>
<keyword evidence="8" id="KW-0479">Metal-binding</keyword>
<keyword evidence="9" id="KW-0677">Repeat</keyword>
<gene>
    <name evidence="18" type="ORF">M569_07653</name>
</gene>
<keyword evidence="6" id="KW-0819">tRNA processing</keyword>
<dbReference type="Proteomes" id="UP000015453">
    <property type="component" value="Unassembled WGS sequence"/>
</dbReference>
<protein>
    <recommendedName>
        <fullName evidence="5">ribonuclease P</fullName>
        <ecNumber evidence="5">3.1.26.5</ecNumber>
    </recommendedName>
</protein>
<evidence type="ECO:0000256" key="14">
    <source>
        <dbReference type="ARBA" id="ARBA00023128"/>
    </source>
</evidence>
<keyword evidence="11" id="KW-0862">Zinc</keyword>
<evidence type="ECO:0000256" key="3">
    <source>
        <dbReference type="ARBA" id="ARBA00004173"/>
    </source>
</evidence>
<reference evidence="18 19" key="1">
    <citation type="journal article" date="2013" name="BMC Genomics">
        <title>The miniature genome of a carnivorous plant Genlisea aurea contains a low number of genes and short non-coding sequences.</title>
        <authorList>
            <person name="Leushkin E.V."/>
            <person name="Sutormin R.A."/>
            <person name="Nabieva E.R."/>
            <person name="Penin A.A."/>
            <person name="Kondrashov A.S."/>
            <person name="Logacheva M.D."/>
        </authorList>
    </citation>
    <scope>NUCLEOTIDE SEQUENCE [LARGE SCALE GENOMIC DNA]</scope>
</reference>
<dbReference type="GO" id="GO:0046872">
    <property type="term" value="F:metal ion binding"/>
    <property type="evidence" value="ECO:0007669"/>
    <property type="project" value="UniProtKB-KW"/>
</dbReference>
<dbReference type="EMBL" id="AUSU01003285">
    <property type="protein sequence ID" value="EPS67119.1"/>
    <property type="molecule type" value="Genomic_DNA"/>
</dbReference>
<keyword evidence="13" id="KW-0809">Transit peptide</keyword>
<dbReference type="Gene3D" id="3.40.50.11980">
    <property type="match status" value="1"/>
</dbReference>
<evidence type="ECO:0000256" key="10">
    <source>
        <dbReference type="ARBA" id="ARBA00022801"/>
    </source>
</evidence>
<evidence type="ECO:0000256" key="1">
    <source>
        <dbReference type="ARBA" id="ARBA00000928"/>
    </source>
</evidence>
<evidence type="ECO:0000256" key="2">
    <source>
        <dbReference type="ARBA" id="ARBA00001946"/>
    </source>
</evidence>
<proteinExistence type="inferred from homology"/>
<dbReference type="GO" id="GO:0001682">
    <property type="term" value="P:tRNA 5'-leader removal"/>
    <property type="evidence" value="ECO:0007669"/>
    <property type="project" value="TreeGrafter"/>
</dbReference>
<evidence type="ECO:0000256" key="7">
    <source>
        <dbReference type="ARBA" id="ARBA00022722"/>
    </source>
</evidence>
<dbReference type="Gene3D" id="1.25.40.10">
    <property type="entry name" value="Tetratricopeptide repeat domain"/>
    <property type="match status" value="1"/>
</dbReference>
<evidence type="ECO:0000256" key="12">
    <source>
        <dbReference type="ARBA" id="ARBA00022842"/>
    </source>
</evidence>
<feature type="domain" description="PRORP" evidence="16">
    <location>
        <begin position="305"/>
        <end position="542"/>
    </location>
</feature>
<dbReference type="InterPro" id="IPR033443">
    <property type="entry name" value="PROP1-like_PPR_dom"/>
</dbReference>
<dbReference type="FunFam" id="1.25.40.10:FF:000339">
    <property type="entry name" value="Proteinaceous RNase P 1, chloroplastic/mitochondrial"/>
    <property type="match status" value="1"/>
</dbReference>
<evidence type="ECO:0000313" key="19">
    <source>
        <dbReference type="Proteomes" id="UP000015453"/>
    </source>
</evidence>
<dbReference type="Pfam" id="PF17177">
    <property type="entry name" value="PPR_long"/>
    <property type="match status" value="1"/>
</dbReference>
<dbReference type="InterPro" id="IPR011990">
    <property type="entry name" value="TPR-like_helical_dom_sf"/>
</dbReference>
<comment type="cofactor">
    <cofactor evidence="2">
        <name>Mg(2+)</name>
        <dbReference type="ChEBI" id="CHEBI:18420"/>
    </cofactor>
</comment>
<name>S8CJB4_9LAMI</name>